<dbReference type="PANTHER" id="PTHR33776:SF4">
    <property type="entry name" value="ENDONUCLEASE_EXONUCLEASE_PHOSPHATASE DOMAIN-CONTAINING PROTEIN"/>
    <property type="match status" value="1"/>
</dbReference>
<evidence type="ECO:0000313" key="4">
    <source>
        <dbReference type="Proteomes" id="UP001249851"/>
    </source>
</evidence>
<dbReference type="Gene3D" id="3.60.10.10">
    <property type="entry name" value="Endonuclease/exonuclease/phosphatase"/>
    <property type="match status" value="1"/>
</dbReference>
<dbReference type="InterPro" id="IPR005135">
    <property type="entry name" value="Endo/exonuclease/phosphatase"/>
</dbReference>
<evidence type="ECO:0000259" key="2">
    <source>
        <dbReference type="Pfam" id="PF14529"/>
    </source>
</evidence>
<dbReference type="InterPro" id="IPR036691">
    <property type="entry name" value="Endo/exonu/phosph_ase_sf"/>
</dbReference>
<sequence>MARKDFCQLKRPSSNIGTCKRFEPLGNEVQGSFINVNPTPNNEASEYKRNKVPSVRHSQSSNSRNRTDRATQTSDSERNDPANQSAKRKEVFMVGFEVVRKDRSVQGGSGGGVCIYLRNNIKYQIRDDLCVGKLECVVIEIIRPHSRPFFVGTWYKPPNSAQDVFTQFESLVDKVVSEQQDFYLLGDLNCNMLHRSNNHNSSTLTNILNIYGLSQLISEPTTITPTSRTLIDLCITSSPEKISSSGIVHLAISDHSLVFTTFKICYERTGIHWTIESRILKNFNHHHFLNDVAQQPWNRVFSETNPETMWDVWKKLFMEVADKLASSAAIFRLVPPHKRLLNRAIHSFPGFSQSHFTYYIQDKENLRLFTKLSLLHVFDN</sequence>
<reference evidence="3" key="1">
    <citation type="journal article" date="2023" name="G3 (Bethesda)">
        <title>Whole genome assembly and annotation of the endangered Caribbean coral Acropora cervicornis.</title>
        <authorList>
            <person name="Selwyn J.D."/>
            <person name="Vollmer S.V."/>
        </authorList>
    </citation>
    <scope>NUCLEOTIDE SEQUENCE</scope>
    <source>
        <strain evidence="3">K2</strain>
    </source>
</reference>
<evidence type="ECO:0000313" key="3">
    <source>
        <dbReference type="EMBL" id="KAK2547538.1"/>
    </source>
</evidence>
<evidence type="ECO:0000256" key="1">
    <source>
        <dbReference type="SAM" id="MobiDB-lite"/>
    </source>
</evidence>
<dbReference type="Proteomes" id="UP001249851">
    <property type="component" value="Unassembled WGS sequence"/>
</dbReference>
<dbReference type="SUPFAM" id="SSF56219">
    <property type="entry name" value="DNase I-like"/>
    <property type="match status" value="1"/>
</dbReference>
<organism evidence="3 4">
    <name type="scientific">Acropora cervicornis</name>
    <name type="common">Staghorn coral</name>
    <dbReference type="NCBI Taxonomy" id="6130"/>
    <lineage>
        <taxon>Eukaryota</taxon>
        <taxon>Metazoa</taxon>
        <taxon>Cnidaria</taxon>
        <taxon>Anthozoa</taxon>
        <taxon>Hexacorallia</taxon>
        <taxon>Scleractinia</taxon>
        <taxon>Astrocoeniina</taxon>
        <taxon>Acroporidae</taxon>
        <taxon>Acropora</taxon>
    </lineage>
</organism>
<feature type="compositionally biased region" description="Polar residues" evidence="1">
    <location>
        <begin position="30"/>
        <end position="44"/>
    </location>
</feature>
<dbReference type="AlphaFoldDB" id="A0AAD9PR57"/>
<dbReference type="Pfam" id="PF14529">
    <property type="entry name" value="Exo_endo_phos_2"/>
    <property type="match status" value="1"/>
</dbReference>
<gene>
    <name evidence="3" type="ORF">P5673_032455</name>
</gene>
<keyword evidence="4" id="KW-1185">Reference proteome</keyword>
<reference evidence="3" key="2">
    <citation type="journal article" date="2023" name="Science">
        <title>Genomic signatures of disease resistance in endangered staghorn corals.</title>
        <authorList>
            <person name="Vollmer S.V."/>
            <person name="Selwyn J.D."/>
            <person name="Despard B.A."/>
            <person name="Roesel C.L."/>
        </authorList>
    </citation>
    <scope>NUCLEOTIDE SEQUENCE</scope>
    <source>
        <strain evidence="3">K2</strain>
    </source>
</reference>
<feature type="region of interest" description="Disordered" evidence="1">
    <location>
        <begin position="30"/>
        <end position="86"/>
    </location>
</feature>
<accession>A0AAD9PR57</accession>
<dbReference type="GO" id="GO:0003824">
    <property type="term" value="F:catalytic activity"/>
    <property type="evidence" value="ECO:0007669"/>
    <property type="project" value="InterPro"/>
</dbReference>
<proteinExistence type="predicted"/>
<name>A0AAD9PR57_ACRCE</name>
<protein>
    <recommendedName>
        <fullName evidence="2">Endonuclease/exonuclease/phosphatase domain-containing protein</fullName>
    </recommendedName>
</protein>
<dbReference type="EMBL" id="JARQWQ010000179">
    <property type="protein sequence ID" value="KAK2547538.1"/>
    <property type="molecule type" value="Genomic_DNA"/>
</dbReference>
<comment type="caution">
    <text evidence="3">The sequence shown here is derived from an EMBL/GenBank/DDBJ whole genome shotgun (WGS) entry which is preliminary data.</text>
</comment>
<feature type="compositionally biased region" description="Basic and acidic residues" evidence="1">
    <location>
        <begin position="65"/>
        <end position="80"/>
    </location>
</feature>
<feature type="domain" description="Endonuclease/exonuclease/phosphatase" evidence="2">
    <location>
        <begin position="153"/>
        <end position="258"/>
    </location>
</feature>
<dbReference type="PANTHER" id="PTHR33776">
    <property type="entry name" value="ENDO/EXONUCLEASE/PHOSPHATASE DOMAIN-CONTAINING PROTEIN"/>
    <property type="match status" value="1"/>
</dbReference>